<evidence type="ECO:0000313" key="1">
    <source>
        <dbReference type="EMBL" id="KJR79095.1"/>
    </source>
</evidence>
<sequence length="88" mass="9245">MSKTSAPRKKASLAIATPIVPLLGLLMNLTGSKYSLVGPAVTAILKPSRSLPLANIVATNSEMNSISGKWAKSLTMRGSITCTPMFLK</sequence>
<comment type="caution">
    <text evidence="1">The sequence shown here is derived from an EMBL/GenBank/DDBJ whole genome shotgun (WGS) entry which is preliminary data.</text>
</comment>
<proteinExistence type="predicted"/>
<dbReference type="EMBL" id="JZWS01000023">
    <property type="protein sequence ID" value="KJR79095.1"/>
    <property type="molecule type" value="Genomic_DNA"/>
</dbReference>
<dbReference type="AlphaFoldDB" id="A0A0F2LRI9"/>
<name>A0A0F2LRI9_9CREN</name>
<protein>
    <submittedName>
        <fullName evidence="1">Uncharacterized protein</fullName>
    </submittedName>
</protein>
<reference evidence="1" key="1">
    <citation type="submission" date="2015-03" db="EMBL/GenBank/DDBJ databases">
        <title>Metagenome Sequencing of an Archaeal-Dominated Microbial Community from a Hot Spring at the Los Azufres Geothermal Field, Mexico.</title>
        <authorList>
            <person name="Servin-Garciduenas L.E."/>
            <person name="Martinez-Romero E."/>
        </authorList>
    </citation>
    <scope>NUCLEOTIDE SEQUENCE [LARGE SCALE GENOMIC DNA]</scope>
    <source>
        <strain evidence="1">AZ1-454</strain>
    </source>
</reference>
<gene>
    <name evidence="1" type="ORF">TQ35_03790</name>
</gene>
<accession>A0A0F2LRI9</accession>
<organism evidence="1">
    <name type="scientific">Candidatus Aramenus sulfurataquae</name>
    <dbReference type="NCBI Taxonomy" id="1326980"/>
    <lineage>
        <taxon>Archaea</taxon>
        <taxon>Thermoproteota</taxon>
        <taxon>Thermoprotei</taxon>
        <taxon>Sulfolobales</taxon>
        <taxon>Sulfolobaceae</taxon>
        <taxon>Candidatus Aramenus</taxon>
    </lineage>
</organism>